<reference evidence="1 2" key="1">
    <citation type="journal article" date="2014" name="Genome Announc.">
        <title>Trypanosoma cruzi Clone Dm28c Draft Genome Sequence.</title>
        <authorList>
            <person name="Grisard E.C."/>
            <person name="Teixeira S.M."/>
            <person name="de Almeida L.G."/>
            <person name="Stoco P.H."/>
            <person name="Gerber A.L."/>
            <person name="Talavera-Lopez C."/>
            <person name="Lima O.C."/>
            <person name="Andersson B."/>
            <person name="de Vasconcelos A.T."/>
        </authorList>
    </citation>
    <scope>NUCLEOTIDE SEQUENCE [LARGE SCALE GENOMIC DNA]</scope>
    <source>
        <strain evidence="1 2">Dm28c</strain>
    </source>
</reference>
<dbReference type="EMBL" id="AYLP01000148">
    <property type="protein sequence ID" value="ESS63011.1"/>
    <property type="molecule type" value="Genomic_DNA"/>
</dbReference>
<evidence type="ECO:0000313" key="2">
    <source>
        <dbReference type="Proteomes" id="UP000017861"/>
    </source>
</evidence>
<comment type="caution">
    <text evidence="1">The sequence shown here is derived from an EMBL/GenBank/DDBJ whole genome shotgun (WGS) entry which is preliminary data.</text>
</comment>
<name>V5D6C1_TRYCR</name>
<dbReference type="Proteomes" id="UP000017861">
    <property type="component" value="Unassembled WGS sequence"/>
</dbReference>
<gene>
    <name evidence="1" type="ORF">TCDM_09243</name>
</gene>
<dbReference type="AlphaFoldDB" id="V5D6C1"/>
<dbReference type="VEuPathDB" id="TriTrypDB:TCDM_09243"/>
<protein>
    <submittedName>
        <fullName evidence="1">Uncharacterized protein</fullName>
    </submittedName>
</protein>
<accession>V5D6C1</accession>
<proteinExistence type="predicted"/>
<sequence>MPRELNPCVTTLTRQMQCLPHTGRYAGASDRGGVGSSGRLRSFRAKFFACLRWGIRDAATACARDGELRWPQQPSVFVRDPGSEAGQCGLFPLVRVESVRGFPFACYGGAARFGLVSFGPNNTLGQCDHAGAPCVCELCVVECFLGLCITSSVPGHVQNASHQGIQNRRHVLACFHVSAKRCIHARRRGRSLGEYRTLCANTKPLCICCGA</sequence>
<evidence type="ECO:0000313" key="1">
    <source>
        <dbReference type="EMBL" id="ESS63011.1"/>
    </source>
</evidence>
<organism evidence="1 2">
    <name type="scientific">Trypanosoma cruzi Dm28c</name>
    <dbReference type="NCBI Taxonomy" id="1416333"/>
    <lineage>
        <taxon>Eukaryota</taxon>
        <taxon>Discoba</taxon>
        <taxon>Euglenozoa</taxon>
        <taxon>Kinetoplastea</taxon>
        <taxon>Metakinetoplastina</taxon>
        <taxon>Trypanosomatida</taxon>
        <taxon>Trypanosomatidae</taxon>
        <taxon>Trypanosoma</taxon>
        <taxon>Schizotrypanum</taxon>
    </lineage>
</organism>
<dbReference type="OrthoDB" id="10470903at2759"/>